<gene>
    <name evidence="1" type="ORF">NCTC10184_00018</name>
</gene>
<dbReference type="OrthoDB" id="400179at2"/>
<dbReference type="RefSeq" id="WP_129622671.1">
    <property type="nucleotide sequence ID" value="NZ_LR215043.1"/>
</dbReference>
<evidence type="ECO:0000313" key="1">
    <source>
        <dbReference type="EMBL" id="VEU77806.1"/>
    </source>
</evidence>
<dbReference type="KEGG" id="mcob:NCTC10184_00018"/>
<dbReference type="EMBL" id="LR215043">
    <property type="protein sequence ID" value="VEU77806.1"/>
    <property type="molecule type" value="Genomic_DNA"/>
</dbReference>
<protein>
    <recommendedName>
        <fullName evidence="3">Polymerase nucleotidyl transferase domain-containing protein</fullName>
    </recommendedName>
</protein>
<sequence length="186" mass="22105">MKQVNLSPKIKSILNKIESYLELFNTQHDANVKFVIKGSVANNYFSENSRPPVDVDVFFLNNYDENNIEFLKFLAEKEIRMEHSDVNLNVFLINGVKFEIIMLEHFTSDEFFHKTTKYKWLLFLKPNFSLIQKLFSISYIDSNFFMHNKNAKIKSFCFDVNEFLKKNDILTVFLMKLKENSLNSHY</sequence>
<accession>A0A449B9G1</accession>
<name>A0A449B9G1_9BACT</name>
<proteinExistence type="predicted"/>
<dbReference type="AlphaFoldDB" id="A0A449B9G1"/>
<organism evidence="1 2">
    <name type="scientific">Mycoplasmopsis columbinasalis</name>
    <dbReference type="NCBI Taxonomy" id="114880"/>
    <lineage>
        <taxon>Bacteria</taxon>
        <taxon>Bacillati</taxon>
        <taxon>Mycoplasmatota</taxon>
        <taxon>Mycoplasmoidales</taxon>
        <taxon>Metamycoplasmataceae</taxon>
        <taxon>Mycoplasmopsis</taxon>
    </lineage>
</organism>
<evidence type="ECO:0008006" key="3">
    <source>
        <dbReference type="Google" id="ProtNLM"/>
    </source>
</evidence>
<dbReference type="Proteomes" id="UP000290876">
    <property type="component" value="Chromosome"/>
</dbReference>
<keyword evidence="2" id="KW-1185">Reference proteome</keyword>
<reference evidence="1 2" key="1">
    <citation type="submission" date="2019-01" db="EMBL/GenBank/DDBJ databases">
        <authorList>
            <consortium name="Pathogen Informatics"/>
        </authorList>
    </citation>
    <scope>NUCLEOTIDE SEQUENCE [LARGE SCALE GENOMIC DNA]</scope>
    <source>
        <strain evidence="1 2">NCTC10184</strain>
    </source>
</reference>
<evidence type="ECO:0000313" key="2">
    <source>
        <dbReference type="Proteomes" id="UP000290876"/>
    </source>
</evidence>